<accession>A0A165NKU3</accession>
<dbReference type="AlphaFoldDB" id="A0A165NKU3"/>
<sequence>MCSGLSEYDSTRAVSRDRLAIATRSSPRCGYLEGSPGGFMSVPVRMLYMRAAPPR</sequence>
<dbReference type="EMBL" id="KV425897">
    <property type="protein sequence ID" value="KZW00882.1"/>
    <property type="molecule type" value="Genomic_DNA"/>
</dbReference>
<keyword evidence="2" id="KW-1185">Reference proteome</keyword>
<protein>
    <submittedName>
        <fullName evidence="1">Uncharacterized protein</fullName>
    </submittedName>
</protein>
<reference evidence="1 2" key="1">
    <citation type="journal article" date="2016" name="Mol. Biol. Evol.">
        <title>Comparative Genomics of Early-Diverging Mushroom-Forming Fungi Provides Insights into the Origins of Lignocellulose Decay Capabilities.</title>
        <authorList>
            <person name="Nagy L.G."/>
            <person name="Riley R."/>
            <person name="Tritt A."/>
            <person name="Adam C."/>
            <person name="Daum C."/>
            <person name="Floudas D."/>
            <person name="Sun H."/>
            <person name="Yadav J.S."/>
            <person name="Pangilinan J."/>
            <person name="Larsson K.H."/>
            <person name="Matsuura K."/>
            <person name="Barry K."/>
            <person name="Labutti K."/>
            <person name="Kuo R."/>
            <person name="Ohm R.A."/>
            <person name="Bhattacharya S.S."/>
            <person name="Shirouzu T."/>
            <person name="Yoshinaga Y."/>
            <person name="Martin F.M."/>
            <person name="Grigoriev I.V."/>
            <person name="Hibbett D.S."/>
        </authorList>
    </citation>
    <scope>NUCLEOTIDE SEQUENCE [LARGE SCALE GENOMIC DNA]</scope>
    <source>
        <strain evidence="1 2">HHB12029</strain>
    </source>
</reference>
<gene>
    <name evidence="1" type="ORF">EXIGLDRAFT_719965</name>
</gene>
<dbReference type="Proteomes" id="UP000077266">
    <property type="component" value="Unassembled WGS sequence"/>
</dbReference>
<evidence type="ECO:0000313" key="2">
    <source>
        <dbReference type="Proteomes" id="UP000077266"/>
    </source>
</evidence>
<evidence type="ECO:0000313" key="1">
    <source>
        <dbReference type="EMBL" id="KZW00882.1"/>
    </source>
</evidence>
<organism evidence="1 2">
    <name type="scientific">Exidia glandulosa HHB12029</name>
    <dbReference type="NCBI Taxonomy" id="1314781"/>
    <lineage>
        <taxon>Eukaryota</taxon>
        <taxon>Fungi</taxon>
        <taxon>Dikarya</taxon>
        <taxon>Basidiomycota</taxon>
        <taxon>Agaricomycotina</taxon>
        <taxon>Agaricomycetes</taxon>
        <taxon>Auriculariales</taxon>
        <taxon>Exidiaceae</taxon>
        <taxon>Exidia</taxon>
    </lineage>
</organism>
<name>A0A165NKU3_EXIGL</name>
<proteinExistence type="predicted"/>
<dbReference type="InParanoid" id="A0A165NKU3"/>